<comment type="similarity">
    <text evidence="2">Belongs to the fimbrial protein family.</text>
</comment>
<keyword evidence="3" id="KW-0732">Signal</keyword>
<evidence type="ECO:0000256" key="3">
    <source>
        <dbReference type="ARBA" id="ARBA00022729"/>
    </source>
</evidence>
<evidence type="ECO:0000256" key="2">
    <source>
        <dbReference type="ARBA" id="ARBA00006671"/>
    </source>
</evidence>
<feature type="domain" description="Fimbrial-type adhesion" evidence="5">
    <location>
        <begin position="206"/>
        <end position="357"/>
    </location>
</feature>
<evidence type="ECO:0000256" key="4">
    <source>
        <dbReference type="ARBA" id="ARBA00023263"/>
    </source>
</evidence>
<gene>
    <name evidence="6" type="ORF">PSH92_21015</name>
</gene>
<dbReference type="Proteomes" id="UP001224838">
    <property type="component" value="Chromosome"/>
</dbReference>
<dbReference type="InterPro" id="IPR036937">
    <property type="entry name" value="Adhesion_dom_fimbrial_sf"/>
</dbReference>
<dbReference type="InterPro" id="IPR050263">
    <property type="entry name" value="Bact_Fimbrial_Adh_Pro"/>
</dbReference>
<dbReference type="InterPro" id="IPR000259">
    <property type="entry name" value="Adhesion_dom_fimbrial"/>
</dbReference>
<sequence>MKSASRRLAGTFALVAACQIEVAAGASFCRWVTSATSMTFRLDAGSVYVPRDAAPGHVIGEFDRSFSMPSTEGQIIHCENDLGSTLTFNAVASAPLFPGILPPVNGEDVNGKVFMTGIDGIGARIKLQHPFDGIAADAFVPSTEPTVPFNALLHAAVPASAPLRIDRLQGKLTLIKTGPIAPGPHTFDKALFGTRFSNIGNGFDFQLSGTVLQAQCGISSVSANPVPLGDWRTSDFGAVGPGTPAVPFNITLGNCDADPGDINIAWANIRLEPTNGSVPIPGVEGGFTLGAGSGATGVGIQILKADGVTPVPLQREVPLAAISPGTTVLDLSARLYQTAPKVDAGAVKGSLNFTVSFH</sequence>
<comment type="subcellular location">
    <subcellularLocation>
        <location evidence="1">Fimbrium</location>
    </subcellularLocation>
</comment>
<evidence type="ECO:0000259" key="5">
    <source>
        <dbReference type="Pfam" id="PF00419"/>
    </source>
</evidence>
<proteinExistence type="inferred from homology"/>
<reference evidence="6 7" key="1">
    <citation type="submission" date="2023-02" db="EMBL/GenBank/DDBJ databases">
        <title>Evolution of Hrp T3SS in non-pathogenic Pseudomonas fluorescens.</title>
        <authorList>
            <person name="Liao K."/>
            <person name="Wei H."/>
            <person name="Gu Y."/>
        </authorList>
    </citation>
    <scope>NUCLEOTIDE SEQUENCE [LARGE SCALE GENOMIC DNA]</scope>
    <source>
        <strain evidence="6 7">FP2034</strain>
    </source>
</reference>
<dbReference type="PROSITE" id="PS51257">
    <property type="entry name" value="PROKAR_LIPOPROTEIN"/>
    <property type="match status" value="1"/>
</dbReference>
<evidence type="ECO:0000313" key="6">
    <source>
        <dbReference type="EMBL" id="WLG99822.1"/>
    </source>
</evidence>
<organism evidence="6 7">
    <name type="scientific">Pseudomonas beijingensis</name>
    <dbReference type="NCBI Taxonomy" id="2954101"/>
    <lineage>
        <taxon>Bacteria</taxon>
        <taxon>Pseudomonadati</taxon>
        <taxon>Pseudomonadota</taxon>
        <taxon>Gammaproteobacteria</taxon>
        <taxon>Pseudomonadales</taxon>
        <taxon>Pseudomonadaceae</taxon>
        <taxon>Pseudomonas</taxon>
    </lineage>
</organism>
<evidence type="ECO:0000313" key="7">
    <source>
        <dbReference type="Proteomes" id="UP001224838"/>
    </source>
</evidence>
<dbReference type="PANTHER" id="PTHR33420">
    <property type="entry name" value="FIMBRIAL SUBUNIT ELFA-RELATED"/>
    <property type="match status" value="1"/>
</dbReference>
<dbReference type="PANTHER" id="PTHR33420:SF12">
    <property type="entry name" value="FIMBRIN-LIKE PROTEIN FIMI-RELATED"/>
    <property type="match status" value="1"/>
</dbReference>
<dbReference type="EMBL" id="CP117451">
    <property type="protein sequence ID" value="WLG99822.1"/>
    <property type="molecule type" value="Genomic_DNA"/>
</dbReference>
<dbReference type="Gene3D" id="2.60.40.3310">
    <property type="match status" value="1"/>
</dbReference>
<dbReference type="Pfam" id="PF00419">
    <property type="entry name" value="Fimbrial"/>
    <property type="match status" value="1"/>
</dbReference>
<protein>
    <submittedName>
        <fullName evidence="6">Fimbrial protein</fullName>
    </submittedName>
</protein>
<dbReference type="RefSeq" id="WP_122569211.1">
    <property type="nucleotide sequence ID" value="NZ_CP117451.1"/>
</dbReference>
<accession>A0ABY9FAH9</accession>
<dbReference type="SUPFAM" id="SSF49401">
    <property type="entry name" value="Bacterial adhesins"/>
    <property type="match status" value="1"/>
</dbReference>
<keyword evidence="7" id="KW-1185">Reference proteome</keyword>
<name>A0ABY9FAH9_9PSED</name>
<dbReference type="Gene3D" id="2.60.40.1090">
    <property type="entry name" value="Fimbrial-type adhesion domain"/>
    <property type="match status" value="1"/>
</dbReference>
<keyword evidence="4" id="KW-0281">Fimbrium</keyword>
<evidence type="ECO:0000256" key="1">
    <source>
        <dbReference type="ARBA" id="ARBA00004561"/>
    </source>
</evidence>
<dbReference type="InterPro" id="IPR008966">
    <property type="entry name" value="Adhesion_dom_sf"/>
</dbReference>